<evidence type="ECO:0000256" key="2">
    <source>
        <dbReference type="SAM" id="SignalP"/>
    </source>
</evidence>
<dbReference type="OrthoDB" id="1921208at2759"/>
<name>A0A5M3N3N7_CONPW</name>
<evidence type="ECO:0000256" key="1">
    <source>
        <dbReference type="SAM" id="MobiDB-lite"/>
    </source>
</evidence>
<sequence length="355" mass="35833">MFGSFTFATALPLLAASFVSAAQFNVTVGGGPLQFNPSSVNANPGDTIFFTFKQANHTVTQSTLANPYIRSMPVAADLTDGPFPAAQFTVQNTSPVWAFCQQTGHCAKGMVFAVNPGDKMAAFQAAAMATNGSTSGSTATAATGMTITSASGSGATATASASSPTSSSTGMTQDHQVQVGAGGLTYTPSNITAQPGDTITFKFMAKNHTATQSTFADPCKKLDNTTTNQLGFDSGFMPVANGTTTFPTYTVQVNDTKPIWVYCRQTGHCGMGMVFSVNAVESSANNFEAFQALAMQLNGTGSSTTGGASGAGGAATGTTGGASPTSTTNSAGSFKANGRAGFMLALVGVAVGLVL</sequence>
<dbReference type="Proteomes" id="UP000053558">
    <property type="component" value="Unassembled WGS sequence"/>
</dbReference>
<feature type="signal peptide" evidence="2">
    <location>
        <begin position="1"/>
        <end position="21"/>
    </location>
</feature>
<evidence type="ECO:0000313" key="3">
    <source>
        <dbReference type="EMBL" id="EIW85455.1"/>
    </source>
</evidence>
<evidence type="ECO:0000313" key="4">
    <source>
        <dbReference type="Proteomes" id="UP000053558"/>
    </source>
</evidence>
<dbReference type="PANTHER" id="PTHR34883">
    <property type="entry name" value="SERINE-RICH PROTEIN, PUTATIVE-RELATED-RELATED"/>
    <property type="match status" value="1"/>
</dbReference>
<keyword evidence="4" id="KW-1185">Reference proteome</keyword>
<feature type="compositionally biased region" description="Low complexity" evidence="1">
    <location>
        <begin position="150"/>
        <end position="172"/>
    </location>
</feature>
<dbReference type="AlphaFoldDB" id="A0A5M3N3N7"/>
<comment type="caution">
    <text evidence="3">The sequence shown here is derived from an EMBL/GenBank/DDBJ whole genome shotgun (WGS) entry which is preliminary data.</text>
</comment>
<feature type="compositionally biased region" description="Gly residues" evidence="1">
    <location>
        <begin position="307"/>
        <end position="320"/>
    </location>
</feature>
<feature type="region of interest" description="Disordered" evidence="1">
    <location>
        <begin position="150"/>
        <end position="173"/>
    </location>
</feature>
<dbReference type="PANTHER" id="PTHR34883:SF4">
    <property type="entry name" value="CUPREDOXIN"/>
    <property type="match status" value="1"/>
</dbReference>
<dbReference type="OMA" id="TSPIWAY"/>
<organism evidence="3 4">
    <name type="scientific">Coniophora puteana (strain RWD-64-598)</name>
    <name type="common">Brown rot fungus</name>
    <dbReference type="NCBI Taxonomy" id="741705"/>
    <lineage>
        <taxon>Eukaryota</taxon>
        <taxon>Fungi</taxon>
        <taxon>Dikarya</taxon>
        <taxon>Basidiomycota</taxon>
        <taxon>Agaricomycotina</taxon>
        <taxon>Agaricomycetes</taxon>
        <taxon>Agaricomycetidae</taxon>
        <taxon>Boletales</taxon>
        <taxon>Coniophorineae</taxon>
        <taxon>Coniophoraceae</taxon>
        <taxon>Coniophora</taxon>
    </lineage>
</organism>
<protein>
    <submittedName>
        <fullName evidence="3">Cupredoxin</fullName>
    </submittedName>
</protein>
<dbReference type="GeneID" id="19207305"/>
<dbReference type="RefSeq" id="XP_007764113.1">
    <property type="nucleotide sequence ID" value="XM_007765923.1"/>
</dbReference>
<dbReference type="SUPFAM" id="SSF49503">
    <property type="entry name" value="Cupredoxins"/>
    <property type="match status" value="2"/>
</dbReference>
<dbReference type="KEGG" id="cput:CONPUDRAFT_48926"/>
<feature type="chain" id="PRO_5024398519" evidence="2">
    <location>
        <begin position="22"/>
        <end position="355"/>
    </location>
</feature>
<dbReference type="InterPro" id="IPR052953">
    <property type="entry name" value="Ser-rich/MCO-related"/>
</dbReference>
<dbReference type="InterPro" id="IPR008972">
    <property type="entry name" value="Cupredoxin"/>
</dbReference>
<keyword evidence="2" id="KW-0732">Signal</keyword>
<feature type="region of interest" description="Disordered" evidence="1">
    <location>
        <begin position="304"/>
        <end position="329"/>
    </location>
</feature>
<gene>
    <name evidence="3" type="ORF">CONPUDRAFT_48926</name>
</gene>
<dbReference type="Gene3D" id="2.60.40.420">
    <property type="entry name" value="Cupredoxins - blue copper proteins"/>
    <property type="match status" value="2"/>
</dbReference>
<accession>A0A5M3N3N7</accession>
<dbReference type="CDD" id="cd00920">
    <property type="entry name" value="Cupredoxin"/>
    <property type="match status" value="2"/>
</dbReference>
<dbReference type="EMBL" id="JH711574">
    <property type="protein sequence ID" value="EIW85455.1"/>
    <property type="molecule type" value="Genomic_DNA"/>
</dbReference>
<reference evidence="4" key="1">
    <citation type="journal article" date="2012" name="Science">
        <title>The Paleozoic origin of enzymatic lignin decomposition reconstructed from 31 fungal genomes.</title>
        <authorList>
            <person name="Floudas D."/>
            <person name="Binder M."/>
            <person name="Riley R."/>
            <person name="Barry K."/>
            <person name="Blanchette R.A."/>
            <person name="Henrissat B."/>
            <person name="Martinez A.T."/>
            <person name="Otillar R."/>
            <person name="Spatafora J.W."/>
            <person name="Yadav J.S."/>
            <person name="Aerts A."/>
            <person name="Benoit I."/>
            <person name="Boyd A."/>
            <person name="Carlson A."/>
            <person name="Copeland A."/>
            <person name="Coutinho P.M."/>
            <person name="de Vries R.P."/>
            <person name="Ferreira P."/>
            <person name="Findley K."/>
            <person name="Foster B."/>
            <person name="Gaskell J."/>
            <person name="Glotzer D."/>
            <person name="Gorecki P."/>
            <person name="Heitman J."/>
            <person name="Hesse C."/>
            <person name="Hori C."/>
            <person name="Igarashi K."/>
            <person name="Jurgens J.A."/>
            <person name="Kallen N."/>
            <person name="Kersten P."/>
            <person name="Kohler A."/>
            <person name="Kuees U."/>
            <person name="Kumar T.K.A."/>
            <person name="Kuo A."/>
            <person name="LaButti K."/>
            <person name="Larrondo L.F."/>
            <person name="Lindquist E."/>
            <person name="Ling A."/>
            <person name="Lombard V."/>
            <person name="Lucas S."/>
            <person name="Lundell T."/>
            <person name="Martin R."/>
            <person name="McLaughlin D.J."/>
            <person name="Morgenstern I."/>
            <person name="Morin E."/>
            <person name="Murat C."/>
            <person name="Nagy L.G."/>
            <person name="Nolan M."/>
            <person name="Ohm R.A."/>
            <person name="Patyshakuliyeva A."/>
            <person name="Rokas A."/>
            <person name="Ruiz-Duenas F.J."/>
            <person name="Sabat G."/>
            <person name="Salamov A."/>
            <person name="Samejima M."/>
            <person name="Schmutz J."/>
            <person name="Slot J.C."/>
            <person name="St John F."/>
            <person name="Stenlid J."/>
            <person name="Sun H."/>
            <person name="Sun S."/>
            <person name="Syed K."/>
            <person name="Tsang A."/>
            <person name="Wiebenga A."/>
            <person name="Young D."/>
            <person name="Pisabarro A."/>
            <person name="Eastwood D.C."/>
            <person name="Martin F."/>
            <person name="Cullen D."/>
            <person name="Grigoriev I.V."/>
            <person name="Hibbett D.S."/>
        </authorList>
    </citation>
    <scope>NUCLEOTIDE SEQUENCE [LARGE SCALE GENOMIC DNA]</scope>
    <source>
        <strain evidence="4">RWD-64-598 SS2</strain>
    </source>
</reference>
<proteinExistence type="predicted"/>